<dbReference type="InterPro" id="IPR020846">
    <property type="entry name" value="MFS_dom"/>
</dbReference>
<dbReference type="AlphaFoldDB" id="A0A9J7MG52"/>
<dbReference type="InterPro" id="IPR036259">
    <property type="entry name" value="MFS_trans_sf"/>
</dbReference>
<dbReference type="GO" id="GO:0022857">
    <property type="term" value="F:transmembrane transporter activity"/>
    <property type="evidence" value="ECO:0007669"/>
    <property type="project" value="InterPro"/>
</dbReference>
<dbReference type="Proteomes" id="UP000001554">
    <property type="component" value="Chromosome 16"/>
</dbReference>
<feature type="transmembrane region" description="Helical" evidence="6">
    <location>
        <begin position="168"/>
        <end position="188"/>
    </location>
</feature>
<dbReference type="OMA" id="YWIADES"/>
<dbReference type="PROSITE" id="PS50850">
    <property type="entry name" value="MFS"/>
    <property type="match status" value="1"/>
</dbReference>
<evidence type="ECO:0000259" key="7">
    <source>
        <dbReference type="PROSITE" id="PS50850"/>
    </source>
</evidence>
<keyword evidence="2 6" id="KW-0812">Transmembrane</keyword>
<reference evidence="8" key="1">
    <citation type="journal article" date="2020" name="Nat. Ecol. Evol.">
        <title>Deeply conserved synteny resolves early events in vertebrate evolution.</title>
        <authorList>
            <person name="Simakov O."/>
            <person name="Marletaz F."/>
            <person name="Yue J.X."/>
            <person name="O'Connell B."/>
            <person name="Jenkins J."/>
            <person name="Brandt A."/>
            <person name="Calef R."/>
            <person name="Tung C.H."/>
            <person name="Huang T.K."/>
            <person name="Schmutz J."/>
            <person name="Satoh N."/>
            <person name="Yu J.K."/>
            <person name="Putnam N.H."/>
            <person name="Green R.E."/>
            <person name="Rokhsar D.S."/>
        </authorList>
    </citation>
    <scope>NUCLEOTIDE SEQUENCE [LARGE SCALE GENOMIC DNA]</scope>
    <source>
        <strain evidence="8">S238N-H82</strain>
    </source>
</reference>
<organism evidence="8 9">
    <name type="scientific">Branchiostoma floridae</name>
    <name type="common">Florida lancelet</name>
    <name type="synonym">Amphioxus</name>
    <dbReference type="NCBI Taxonomy" id="7739"/>
    <lineage>
        <taxon>Eukaryota</taxon>
        <taxon>Metazoa</taxon>
        <taxon>Chordata</taxon>
        <taxon>Cephalochordata</taxon>
        <taxon>Leptocardii</taxon>
        <taxon>Amphioxiformes</taxon>
        <taxon>Branchiostomatidae</taxon>
        <taxon>Branchiostoma</taxon>
    </lineage>
</organism>
<feature type="transmembrane region" description="Helical" evidence="6">
    <location>
        <begin position="474"/>
        <end position="493"/>
    </location>
</feature>
<dbReference type="PANTHER" id="PTHR24064">
    <property type="entry name" value="SOLUTE CARRIER FAMILY 22 MEMBER"/>
    <property type="match status" value="1"/>
</dbReference>
<feature type="transmembrane region" description="Helical" evidence="6">
    <location>
        <begin position="200"/>
        <end position="219"/>
    </location>
</feature>
<keyword evidence="8" id="KW-1185">Reference proteome</keyword>
<proteinExistence type="predicted"/>
<feature type="transmembrane region" description="Helical" evidence="6">
    <location>
        <begin position="534"/>
        <end position="553"/>
    </location>
</feature>
<sequence>MILTPCKGGLVRKATPLALSLCLYSTDVKMVDNDEVLRHIGGFGTYQRRLCLLLSLTAIPYAGHMLAMAFLGAKPPHHCTVEGLENITVRFGEDDGLRLVFPGTTENGVWTMSSCKRYDLTSVPVDDMDPWNTTGLPEVPCDHGWWYDTSRFKTSVTMEHDLVCGRKWMGSLAQSIFMVGVLLGAVIFGDLSDRFGRKKIYFLSLFIMLVFGVSTAFAHNYWLFVFLRMIIGATNSGVFLTAFVLASELVSPDHRTLISMFLVIFFGVGGMILSLVAYLIRYWEWLQLAISLPNVLFIMVYWWVINESPRWLLANNQKDKAVEIFRKVADANKKDIPEGLFEEEGKTDGGKTDGEPKSRHNLIDLVRTPNVRRKSLIMFYAWFVAGFVFYGLALNATNLAGNPYLNFFVSCAVEIPAYILAKICMDRSVYTLPECLFLHRIGRRWSLLAFLLVAGLSTFCIMFIPVAYSKAITVLAVIGKFGAAGCFGTIYVFATEIFPTVVRNVGVGASSMCARIGAIVAPFVFLLHDVWSPLPYITSGTLALVAAGLVLLLPETLGTKLPQSLQESENFTRKTAQASNSEAPKDDEAADLTAETKV</sequence>
<dbReference type="GO" id="GO:0016020">
    <property type="term" value="C:membrane"/>
    <property type="evidence" value="ECO:0007669"/>
    <property type="project" value="UniProtKB-SubCell"/>
</dbReference>
<evidence type="ECO:0000256" key="3">
    <source>
        <dbReference type="ARBA" id="ARBA00022989"/>
    </source>
</evidence>
<feature type="domain" description="Major facilitator superfamily (MFS) profile" evidence="7">
    <location>
        <begin position="105"/>
        <end position="558"/>
    </location>
</feature>
<name>A0A9J7MG52_BRAFL</name>
<evidence type="ECO:0000256" key="1">
    <source>
        <dbReference type="ARBA" id="ARBA00004141"/>
    </source>
</evidence>
<comment type="subcellular location">
    <subcellularLocation>
        <location evidence="1">Membrane</location>
        <topology evidence="1">Multi-pass membrane protein</topology>
    </subcellularLocation>
</comment>
<dbReference type="KEGG" id="bfo:118432771"/>
<protein>
    <submittedName>
        <fullName evidence="9">Organic cation transporter protein-like</fullName>
    </submittedName>
</protein>
<evidence type="ECO:0000313" key="8">
    <source>
        <dbReference type="Proteomes" id="UP000001554"/>
    </source>
</evidence>
<evidence type="ECO:0000256" key="6">
    <source>
        <dbReference type="SAM" id="Phobius"/>
    </source>
</evidence>
<evidence type="ECO:0000313" key="9">
    <source>
        <dbReference type="RefSeq" id="XP_035700284.1"/>
    </source>
</evidence>
<dbReference type="Pfam" id="PF00083">
    <property type="entry name" value="Sugar_tr"/>
    <property type="match status" value="1"/>
</dbReference>
<dbReference type="GeneID" id="118432771"/>
<dbReference type="OrthoDB" id="3936150at2759"/>
<reference evidence="9" key="2">
    <citation type="submission" date="2025-08" db="UniProtKB">
        <authorList>
            <consortium name="RefSeq"/>
        </authorList>
    </citation>
    <scope>IDENTIFICATION</scope>
    <source>
        <strain evidence="9">S238N-H82</strain>
        <tissue evidence="9">Testes</tissue>
    </source>
</reference>
<feature type="transmembrane region" description="Helical" evidence="6">
    <location>
        <begin position="50"/>
        <end position="71"/>
    </location>
</feature>
<feature type="region of interest" description="Disordered" evidence="5">
    <location>
        <begin position="564"/>
        <end position="598"/>
    </location>
</feature>
<dbReference type="Gene3D" id="1.20.1250.20">
    <property type="entry name" value="MFS general substrate transporter like domains"/>
    <property type="match status" value="1"/>
</dbReference>
<evidence type="ECO:0000256" key="5">
    <source>
        <dbReference type="SAM" id="MobiDB-lite"/>
    </source>
</evidence>
<dbReference type="CDD" id="cd17317">
    <property type="entry name" value="MFS_SLC22"/>
    <property type="match status" value="1"/>
</dbReference>
<dbReference type="RefSeq" id="XP_035700284.1">
    <property type="nucleotide sequence ID" value="XM_035844391.1"/>
</dbReference>
<keyword evidence="3 6" id="KW-1133">Transmembrane helix</keyword>
<evidence type="ECO:0000256" key="2">
    <source>
        <dbReference type="ARBA" id="ARBA00022692"/>
    </source>
</evidence>
<feature type="compositionally biased region" description="Polar residues" evidence="5">
    <location>
        <begin position="564"/>
        <end position="582"/>
    </location>
</feature>
<accession>A0A9J7MG52</accession>
<feature type="transmembrane region" description="Helical" evidence="6">
    <location>
        <begin position="225"/>
        <end position="245"/>
    </location>
</feature>
<dbReference type="SUPFAM" id="SSF103473">
    <property type="entry name" value="MFS general substrate transporter"/>
    <property type="match status" value="1"/>
</dbReference>
<feature type="transmembrane region" description="Helical" evidence="6">
    <location>
        <begin position="445"/>
        <end position="468"/>
    </location>
</feature>
<keyword evidence="4 6" id="KW-0472">Membrane</keyword>
<feature type="transmembrane region" description="Helical" evidence="6">
    <location>
        <begin position="376"/>
        <end position="393"/>
    </location>
</feature>
<evidence type="ECO:0000256" key="4">
    <source>
        <dbReference type="ARBA" id="ARBA00023136"/>
    </source>
</evidence>
<feature type="transmembrane region" description="Helical" evidence="6">
    <location>
        <begin position="285"/>
        <end position="304"/>
    </location>
</feature>
<feature type="transmembrane region" description="Helical" evidence="6">
    <location>
        <begin position="505"/>
        <end position="528"/>
    </location>
</feature>
<dbReference type="InterPro" id="IPR005828">
    <property type="entry name" value="MFS_sugar_transport-like"/>
</dbReference>
<feature type="transmembrane region" description="Helical" evidence="6">
    <location>
        <begin position="257"/>
        <end position="279"/>
    </location>
</feature>
<feature type="transmembrane region" description="Helical" evidence="6">
    <location>
        <begin position="405"/>
        <end position="424"/>
    </location>
</feature>
<gene>
    <name evidence="9" type="primary">LOC118432771</name>
</gene>